<keyword evidence="12" id="KW-1185">Reference proteome</keyword>
<evidence type="ECO:0000256" key="7">
    <source>
        <dbReference type="ARBA" id="ARBA00023034"/>
    </source>
</evidence>
<dbReference type="EMBL" id="FN653016">
    <property type="protein sequence ID" value="CBY06911.1"/>
    <property type="molecule type" value="Genomic_DNA"/>
</dbReference>
<keyword evidence="4 10" id="KW-0812">Transmembrane</keyword>
<dbReference type="GO" id="GO:0001733">
    <property type="term" value="F:galactosylceramide sulfotransferase activity"/>
    <property type="evidence" value="ECO:0007669"/>
    <property type="project" value="InterPro"/>
</dbReference>
<organism evidence="11">
    <name type="scientific">Oikopleura dioica</name>
    <name type="common">Tunicate</name>
    <dbReference type="NCBI Taxonomy" id="34765"/>
    <lineage>
        <taxon>Eukaryota</taxon>
        <taxon>Metazoa</taxon>
        <taxon>Chordata</taxon>
        <taxon>Tunicata</taxon>
        <taxon>Appendicularia</taxon>
        <taxon>Copelata</taxon>
        <taxon>Oikopleuridae</taxon>
        <taxon>Oikopleura</taxon>
    </lineage>
</organism>
<dbReference type="InParanoid" id="E4WT92"/>
<reference evidence="11" key="1">
    <citation type="journal article" date="2010" name="Science">
        <title>Plasticity of animal genome architecture unmasked by rapid evolution of a pelagic tunicate.</title>
        <authorList>
            <person name="Denoeud F."/>
            <person name="Henriet S."/>
            <person name="Mungpakdee S."/>
            <person name="Aury J.M."/>
            <person name="Da Silva C."/>
            <person name="Brinkmann H."/>
            <person name="Mikhaleva J."/>
            <person name="Olsen L.C."/>
            <person name="Jubin C."/>
            <person name="Canestro C."/>
            <person name="Bouquet J.M."/>
            <person name="Danks G."/>
            <person name="Poulain J."/>
            <person name="Campsteijn C."/>
            <person name="Adamski M."/>
            <person name="Cross I."/>
            <person name="Yadetie F."/>
            <person name="Muffato M."/>
            <person name="Louis A."/>
            <person name="Butcher S."/>
            <person name="Tsagkogeorga G."/>
            <person name="Konrad A."/>
            <person name="Singh S."/>
            <person name="Jensen M.F."/>
            <person name="Cong E.H."/>
            <person name="Eikeseth-Otteraa H."/>
            <person name="Noel B."/>
            <person name="Anthouard V."/>
            <person name="Porcel B.M."/>
            <person name="Kachouri-Lafond R."/>
            <person name="Nishino A."/>
            <person name="Ugolini M."/>
            <person name="Chourrout P."/>
            <person name="Nishida H."/>
            <person name="Aasland R."/>
            <person name="Huzurbazar S."/>
            <person name="Westhof E."/>
            <person name="Delsuc F."/>
            <person name="Lehrach H."/>
            <person name="Reinhardt R."/>
            <person name="Weissenbach J."/>
            <person name="Roy S.W."/>
            <person name="Artiguenave F."/>
            <person name="Postlethwait J.H."/>
            <person name="Manak J.R."/>
            <person name="Thompson E.M."/>
            <person name="Jaillon O."/>
            <person name="Du Pasquier L."/>
            <person name="Boudinot P."/>
            <person name="Liberles D.A."/>
            <person name="Volff J.N."/>
            <person name="Philippe H."/>
            <person name="Lenhard B."/>
            <person name="Roest Crollius H."/>
            <person name="Wincker P."/>
            <person name="Chourrout D."/>
        </authorList>
    </citation>
    <scope>NUCLEOTIDE SEQUENCE [LARGE SCALE GENOMIC DNA]</scope>
</reference>
<dbReference type="PANTHER" id="PTHR14647:SF87">
    <property type="entry name" value="PUTATIVE-RELATED"/>
    <property type="match status" value="1"/>
</dbReference>
<keyword evidence="8 10" id="KW-0472">Membrane</keyword>
<gene>
    <name evidence="11" type="ORF">GSOID_T00005983001</name>
</gene>
<evidence type="ECO:0008006" key="13">
    <source>
        <dbReference type="Google" id="ProtNLM"/>
    </source>
</evidence>
<comment type="similarity">
    <text evidence="2">Belongs to the galactose-3-O-sulfotransferase family.</text>
</comment>
<keyword evidence="6 10" id="KW-1133">Transmembrane helix</keyword>
<dbReference type="AlphaFoldDB" id="E4WT92"/>
<keyword evidence="9" id="KW-0325">Glycoprotein</keyword>
<dbReference type="GO" id="GO:0000139">
    <property type="term" value="C:Golgi membrane"/>
    <property type="evidence" value="ECO:0007669"/>
    <property type="project" value="UniProtKB-SubCell"/>
</dbReference>
<dbReference type="InterPro" id="IPR009729">
    <property type="entry name" value="Gal-3-0_sulfotransfrase"/>
</dbReference>
<evidence type="ECO:0000313" key="12">
    <source>
        <dbReference type="Proteomes" id="UP000001307"/>
    </source>
</evidence>
<name>E4WT92_OIKDI</name>
<feature type="transmembrane region" description="Helical" evidence="10">
    <location>
        <begin position="36"/>
        <end position="56"/>
    </location>
</feature>
<evidence type="ECO:0000256" key="6">
    <source>
        <dbReference type="ARBA" id="ARBA00022989"/>
    </source>
</evidence>
<proteinExistence type="inferred from homology"/>
<dbReference type="PANTHER" id="PTHR14647">
    <property type="entry name" value="GALACTOSE-3-O-SULFOTRANSFERASE"/>
    <property type="match status" value="1"/>
</dbReference>
<keyword evidence="7" id="KW-0333">Golgi apparatus</keyword>
<evidence type="ECO:0000256" key="9">
    <source>
        <dbReference type="ARBA" id="ARBA00023180"/>
    </source>
</evidence>
<evidence type="ECO:0000256" key="2">
    <source>
        <dbReference type="ARBA" id="ARBA00008124"/>
    </source>
</evidence>
<evidence type="ECO:0000256" key="4">
    <source>
        <dbReference type="ARBA" id="ARBA00022692"/>
    </source>
</evidence>
<dbReference type="InterPro" id="IPR027417">
    <property type="entry name" value="P-loop_NTPase"/>
</dbReference>
<keyword evidence="3" id="KW-0808">Transferase</keyword>
<sequence>MGSFWVFKPREVILKRTVFQMPDAGRAKIQFNRTNVILGIVLLLSFAGVLHHLVVLRKIRVAYVHNERSKPKVNPIWSKKCVKPEGYVFLKKHKTASTTFKGIMVNISKNLTLDGEKRWLGPQGGCYPAPFDPTCWPYSEEGSHYEKIQAMSYHFRWNLDYMPKLLANNRENIRTITTIRDPLDTFRSVFNYFYGAKRKGPHDDCDITCFGEPFWSITQSYNSTIGEFLDQLDEKYTDDAPYAFRAKNIQAYEMGMELKKMDDSKYVRKSLIEMDKQFDLVILTEHFWESIVLLSHLMCVEYSTLYRHGFKIILCYIFITIISKNQVLNLQKELMRTKKTTKCHN</sequence>
<dbReference type="GO" id="GO:0009247">
    <property type="term" value="P:glycolipid biosynthetic process"/>
    <property type="evidence" value="ECO:0007669"/>
    <property type="project" value="InterPro"/>
</dbReference>
<evidence type="ECO:0000256" key="10">
    <source>
        <dbReference type="SAM" id="Phobius"/>
    </source>
</evidence>
<dbReference type="SUPFAM" id="SSF52540">
    <property type="entry name" value="P-loop containing nucleoside triphosphate hydrolases"/>
    <property type="match status" value="1"/>
</dbReference>
<dbReference type="Proteomes" id="UP000001307">
    <property type="component" value="Unassembled WGS sequence"/>
</dbReference>
<keyword evidence="5" id="KW-0735">Signal-anchor</keyword>
<evidence type="ECO:0000313" key="11">
    <source>
        <dbReference type="EMBL" id="CBY06911.1"/>
    </source>
</evidence>
<evidence type="ECO:0000256" key="3">
    <source>
        <dbReference type="ARBA" id="ARBA00022679"/>
    </source>
</evidence>
<dbReference type="Gene3D" id="3.40.50.300">
    <property type="entry name" value="P-loop containing nucleotide triphosphate hydrolases"/>
    <property type="match status" value="1"/>
</dbReference>
<evidence type="ECO:0000256" key="8">
    <source>
        <dbReference type="ARBA" id="ARBA00023136"/>
    </source>
</evidence>
<dbReference type="Pfam" id="PF06990">
    <property type="entry name" value="Gal-3-0_sulfotr"/>
    <property type="match status" value="1"/>
</dbReference>
<accession>E4WT92</accession>
<comment type="subcellular location">
    <subcellularLocation>
        <location evidence="1">Golgi apparatus membrane</location>
        <topology evidence="1">Single-pass type II membrane protein</topology>
    </subcellularLocation>
</comment>
<protein>
    <recommendedName>
        <fullName evidence="13">Sulfotransferase</fullName>
    </recommendedName>
</protein>
<evidence type="ECO:0000256" key="1">
    <source>
        <dbReference type="ARBA" id="ARBA00004323"/>
    </source>
</evidence>
<dbReference type="OrthoDB" id="10108008at2759"/>
<evidence type="ECO:0000256" key="5">
    <source>
        <dbReference type="ARBA" id="ARBA00022968"/>
    </source>
</evidence>